<dbReference type="SUPFAM" id="SSF53067">
    <property type="entry name" value="Actin-like ATPase domain"/>
    <property type="match status" value="1"/>
</dbReference>
<organism evidence="2">
    <name type="scientific">marine metagenome</name>
    <dbReference type="NCBI Taxonomy" id="408172"/>
    <lineage>
        <taxon>unclassified sequences</taxon>
        <taxon>metagenomes</taxon>
        <taxon>ecological metagenomes</taxon>
    </lineage>
</organism>
<feature type="domain" description="Gcp-like" evidence="1">
    <location>
        <begin position="56"/>
        <end position="130"/>
    </location>
</feature>
<proteinExistence type="predicted"/>
<evidence type="ECO:0000259" key="1">
    <source>
        <dbReference type="Pfam" id="PF00814"/>
    </source>
</evidence>
<accession>A0A382VBQ9</accession>
<evidence type="ECO:0000313" key="2">
    <source>
        <dbReference type="EMBL" id="SVD43972.1"/>
    </source>
</evidence>
<dbReference type="AlphaFoldDB" id="A0A382VBQ9"/>
<reference evidence="2" key="1">
    <citation type="submission" date="2018-05" db="EMBL/GenBank/DDBJ databases">
        <authorList>
            <person name="Lanie J.A."/>
            <person name="Ng W.-L."/>
            <person name="Kazmierczak K.M."/>
            <person name="Andrzejewski T.M."/>
            <person name="Davidsen T.M."/>
            <person name="Wayne K.J."/>
            <person name="Tettelin H."/>
            <person name="Glass J.I."/>
            <person name="Rusch D."/>
            <person name="Podicherti R."/>
            <person name="Tsui H.-C.T."/>
            <person name="Winkler M.E."/>
        </authorList>
    </citation>
    <scope>NUCLEOTIDE SEQUENCE</scope>
</reference>
<feature type="non-terminal residue" evidence="2">
    <location>
        <position position="161"/>
    </location>
</feature>
<dbReference type="Gene3D" id="3.30.420.200">
    <property type="match status" value="1"/>
</dbReference>
<dbReference type="InterPro" id="IPR000905">
    <property type="entry name" value="Gcp-like_dom"/>
</dbReference>
<dbReference type="InterPro" id="IPR043129">
    <property type="entry name" value="ATPase_NBD"/>
</dbReference>
<dbReference type="Gene3D" id="3.30.420.40">
    <property type="match status" value="1"/>
</dbReference>
<dbReference type="EMBL" id="UINC01150760">
    <property type="protein sequence ID" value="SVD43972.1"/>
    <property type="molecule type" value="Genomic_DNA"/>
</dbReference>
<sequence length="161" mass="18497">MILFLDVVSPLPEFSLIEDNKIIFSKKILTNNFDKMSDYLIPAYIDLDKKFSLDKRLELLVTNIGPGSYTALRVGIAFLSGLSLAKNINLIGLSCVDLFRYEIKKEQLSSSVIYISSSNNQKFICLYSVEKNKHIIHKIENDDNLFYLDKLYINNIFTNID</sequence>
<protein>
    <recommendedName>
        <fullName evidence="1">Gcp-like domain-containing protein</fullName>
    </recommendedName>
</protein>
<name>A0A382VBQ9_9ZZZZ</name>
<gene>
    <name evidence="2" type="ORF">METZ01_LOCUS396826</name>
</gene>
<dbReference type="Pfam" id="PF00814">
    <property type="entry name" value="TsaD"/>
    <property type="match status" value="1"/>
</dbReference>